<dbReference type="EMBL" id="MUKV01000011">
    <property type="protein sequence ID" value="OQS40163.1"/>
    <property type="molecule type" value="Genomic_DNA"/>
</dbReference>
<dbReference type="InterPro" id="IPR016036">
    <property type="entry name" value="Malonyl_transacylase_ACP-bd"/>
</dbReference>
<evidence type="ECO:0000256" key="5">
    <source>
        <dbReference type="ARBA" id="ARBA00048462"/>
    </source>
</evidence>
<evidence type="ECO:0000256" key="3">
    <source>
        <dbReference type="ARBA" id="ARBA00022679"/>
    </source>
</evidence>
<dbReference type="NCBIfam" id="TIGR03131">
    <property type="entry name" value="malonate_mdcH"/>
    <property type="match status" value="1"/>
</dbReference>
<dbReference type="AlphaFoldDB" id="A0A1W0CZR1"/>
<feature type="region of interest" description="Disordered" evidence="8">
    <location>
        <begin position="300"/>
        <end position="325"/>
    </location>
</feature>
<dbReference type="Gene3D" id="3.40.366.10">
    <property type="entry name" value="Malonyl-Coenzyme A Acyl Carrier Protein, domain 2"/>
    <property type="match status" value="1"/>
</dbReference>
<dbReference type="SMART" id="SM00827">
    <property type="entry name" value="PKS_AT"/>
    <property type="match status" value="1"/>
</dbReference>
<dbReference type="RefSeq" id="WP_081555494.1">
    <property type="nucleotide sequence ID" value="NZ_MUKV01000011.1"/>
</dbReference>
<reference evidence="10 11" key="1">
    <citation type="submission" date="2017-02" db="EMBL/GenBank/DDBJ databases">
        <title>Chromobacterium haemolyticum H5244.</title>
        <authorList>
            <person name="Gulvik C.A."/>
        </authorList>
    </citation>
    <scope>NUCLEOTIDE SEQUENCE [LARGE SCALE GENOMIC DNA]</scope>
    <source>
        <strain evidence="10 11">H5244</strain>
    </source>
</reference>
<evidence type="ECO:0000313" key="10">
    <source>
        <dbReference type="EMBL" id="OQS40163.1"/>
    </source>
</evidence>
<comment type="catalytic activity">
    <reaction evidence="5 6">
        <text>holo-[ACP] + malonyl-CoA = malonyl-[ACP] + CoA</text>
        <dbReference type="Rhea" id="RHEA:41792"/>
        <dbReference type="Rhea" id="RHEA-COMP:9623"/>
        <dbReference type="Rhea" id="RHEA-COMP:9685"/>
        <dbReference type="ChEBI" id="CHEBI:57287"/>
        <dbReference type="ChEBI" id="CHEBI:57384"/>
        <dbReference type="ChEBI" id="CHEBI:64479"/>
        <dbReference type="ChEBI" id="CHEBI:78449"/>
        <dbReference type="EC" id="2.3.1.39"/>
    </reaction>
</comment>
<sequence length="325" mass="34265">MSVLFAFPGQGERHAGMLRRLPNHPLVAQTLSQAEEILAVDPLVLDGAAALRSTRAHQLCLLIAGVAATRLLAVSGWRPAMVAGLSIGAWSAAVAAQGLSFDDALRLVALRGELMETAFPAGYGMLAVTGLSQARLESLIAAIHSAATPLYLANLNSDVQFVAAGHENGLMVLETAAKAAGARACRRLELGVPSHCPLLTPAAEALRAAIAGVEIRAPAVPYLSVGRARVVFGAEALADDLAFNMARQQRWADAARHAWERGMRILLELPPGRVLSGLSRETFREGKVLACEAMDLAALRASSKSSEPERDKAKTAEKAEWSSGT</sequence>
<protein>
    <recommendedName>
        <fullName evidence="2 6">Malonyl CoA-acyl carrier protein transacylase</fullName>
        <ecNumber evidence="1 6">2.3.1.39</ecNumber>
    </recommendedName>
</protein>
<dbReference type="InterPro" id="IPR017554">
    <property type="entry name" value="Malonate_deCOase_MdcHsu"/>
</dbReference>
<evidence type="ECO:0000256" key="8">
    <source>
        <dbReference type="SAM" id="MobiDB-lite"/>
    </source>
</evidence>
<dbReference type="Gene3D" id="3.30.70.250">
    <property type="entry name" value="Malonyl-CoA ACP transacylase, ACP-binding"/>
    <property type="match status" value="1"/>
</dbReference>
<evidence type="ECO:0000256" key="6">
    <source>
        <dbReference type="PIRNR" id="PIRNR000446"/>
    </source>
</evidence>
<feature type="active site" evidence="7">
    <location>
        <position position="195"/>
    </location>
</feature>
<feature type="domain" description="Malonyl-CoA:ACP transacylase (MAT)" evidence="9">
    <location>
        <begin position="6"/>
        <end position="303"/>
    </location>
</feature>
<dbReference type="GO" id="GO:0006633">
    <property type="term" value="P:fatty acid biosynthetic process"/>
    <property type="evidence" value="ECO:0007669"/>
    <property type="project" value="TreeGrafter"/>
</dbReference>
<dbReference type="InterPro" id="IPR050858">
    <property type="entry name" value="Mal-CoA-ACP_Trans/PKS_FabD"/>
</dbReference>
<dbReference type="InterPro" id="IPR014043">
    <property type="entry name" value="Acyl_transferase_dom"/>
</dbReference>
<dbReference type="PIRSF" id="PIRSF000446">
    <property type="entry name" value="Mct"/>
    <property type="match status" value="1"/>
</dbReference>
<evidence type="ECO:0000256" key="7">
    <source>
        <dbReference type="PIRSR" id="PIRSR000446-1"/>
    </source>
</evidence>
<keyword evidence="3 6" id="KW-0808">Transferase</keyword>
<proteinExistence type="inferred from homology"/>
<evidence type="ECO:0000256" key="1">
    <source>
        <dbReference type="ARBA" id="ARBA00013258"/>
    </source>
</evidence>
<dbReference type="GO" id="GO:0005829">
    <property type="term" value="C:cytosol"/>
    <property type="evidence" value="ECO:0007669"/>
    <property type="project" value="TreeGrafter"/>
</dbReference>
<dbReference type="PANTHER" id="PTHR42681">
    <property type="entry name" value="MALONYL-COA-ACYL CARRIER PROTEIN TRANSACYLASE, MITOCHONDRIAL"/>
    <property type="match status" value="1"/>
</dbReference>
<gene>
    <name evidence="10" type="ORF">B0T45_10950</name>
</gene>
<organism evidence="10 11">
    <name type="scientific">Chromobacterium haemolyticum</name>
    <dbReference type="NCBI Taxonomy" id="394935"/>
    <lineage>
        <taxon>Bacteria</taxon>
        <taxon>Pseudomonadati</taxon>
        <taxon>Pseudomonadota</taxon>
        <taxon>Betaproteobacteria</taxon>
        <taxon>Neisseriales</taxon>
        <taxon>Chromobacteriaceae</taxon>
        <taxon>Chromobacterium</taxon>
    </lineage>
</organism>
<dbReference type="EC" id="2.3.1.39" evidence="1 6"/>
<keyword evidence="4 6" id="KW-0012">Acyltransferase</keyword>
<dbReference type="SUPFAM" id="SSF55048">
    <property type="entry name" value="Probable ACP-binding domain of malonyl-CoA ACP transacylase"/>
    <property type="match status" value="1"/>
</dbReference>
<dbReference type="InterPro" id="IPR001227">
    <property type="entry name" value="Ac_transferase_dom_sf"/>
</dbReference>
<dbReference type="Proteomes" id="UP000192721">
    <property type="component" value="Unassembled WGS sequence"/>
</dbReference>
<evidence type="ECO:0000313" key="11">
    <source>
        <dbReference type="Proteomes" id="UP000192721"/>
    </source>
</evidence>
<accession>A0A1W0CZR1</accession>
<dbReference type="SUPFAM" id="SSF52151">
    <property type="entry name" value="FabD/lysophospholipase-like"/>
    <property type="match status" value="1"/>
</dbReference>
<evidence type="ECO:0000259" key="9">
    <source>
        <dbReference type="SMART" id="SM00827"/>
    </source>
</evidence>
<feature type="active site" evidence="7">
    <location>
        <position position="86"/>
    </location>
</feature>
<dbReference type="InterPro" id="IPR016035">
    <property type="entry name" value="Acyl_Trfase/lysoPLipase"/>
</dbReference>
<dbReference type="Pfam" id="PF00698">
    <property type="entry name" value="Acyl_transf_1"/>
    <property type="match status" value="1"/>
</dbReference>
<dbReference type="GO" id="GO:0004314">
    <property type="term" value="F:[acyl-carrier-protein] S-malonyltransferase activity"/>
    <property type="evidence" value="ECO:0007669"/>
    <property type="project" value="UniProtKB-EC"/>
</dbReference>
<dbReference type="InterPro" id="IPR024925">
    <property type="entry name" value="Malonyl_CoA-ACP_transAc"/>
</dbReference>
<comment type="caution">
    <text evidence="10">The sequence shown here is derived from an EMBL/GenBank/DDBJ whole genome shotgun (WGS) entry which is preliminary data.</text>
</comment>
<evidence type="ECO:0000256" key="4">
    <source>
        <dbReference type="ARBA" id="ARBA00023315"/>
    </source>
</evidence>
<dbReference type="PANTHER" id="PTHR42681:SF1">
    <property type="entry name" value="MALONYL-COA-ACYL CARRIER PROTEIN TRANSACYLASE, MITOCHONDRIAL"/>
    <property type="match status" value="1"/>
</dbReference>
<comment type="similarity">
    <text evidence="6">Belongs to the fabD family.</text>
</comment>
<name>A0A1W0CZR1_9NEIS</name>
<evidence type="ECO:0000256" key="2">
    <source>
        <dbReference type="ARBA" id="ARBA00018953"/>
    </source>
</evidence>
<feature type="compositionally biased region" description="Basic and acidic residues" evidence="8">
    <location>
        <begin position="306"/>
        <end position="325"/>
    </location>
</feature>